<dbReference type="PROSITE" id="PS00108">
    <property type="entry name" value="PROTEIN_KINASE_ST"/>
    <property type="match status" value="1"/>
</dbReference>
<protein>
    <submittedName>
        <fullName evidence="17">Receptor-like protein kinase herk 1</fullName>
    </submittedName>
</protein>
<dbReference type="GO" id="GO:0005524">
    <property type="term" value="F:ATP binding"/>
    <property type="evidence" value="ECO:0007669"/>
    <property type="project" value="UniProtKB-UniRule"/>
</dbReference>
<dbReference type="Gene3D" id="3.30.200.20">
    <property type="entry name" value="Phosphorylase Kinase, domain 1"/>
    <property type="match status" value="1"/>
</dbReference>
<gene>
    <name evidence="17" type="ORF">PHJA_002100200</name>
</gene>
<evidence type="ECO:0000256" key="7">
    <source>
        <dbReference type="ARBA" id="ARBA00022777"/>
    </source>
</evidence>
<dbReference type="FunFam" id="2.60.120.430:FF:000001">
    <property type="entry name" value="Receptor-like protein kinase FERONIA"/>
    <property type="match status" value="1"/>
</dbReference>
<dbReference type="SUPFAM" id="SSF56112">
    <property type="entry name" value="Protein kinase-like (PK-like)"/>
    <property type="match status" value="1"/>
</dbReference>
<dbReference type="InterPro" id="IPR011009">
    <property type="entry name" value="Kinase-like_dom_sf"/>
</dbReference>
<evidence type="ECO:0000256" key="3">
    <source>
        <dbReference type="ARBA" id="ARBA00022679"/>
    </source>
</evidence>
<dbReference type="Proteomes" id="UP000653305">
    <property type="component" value="Unassembled WGS sequence"/>
</dbReference>
<keyword evidence="7 17" id="KW-0418">Kinase</keyword>
<dbReference type="FunFam" id="2.60.120.430:FF:000005">
    <property type="entry name" value="Putative receptor-like protein kinase"/>
    <property type="match status" value="1"/>
</dbReference>
<organism evidence="17 18">
    <name type="scientific">Phtheirospermum japonicum</name>
    <dbReference type="NCBI Taxonomy" id="374723"/>
    <lineage>
        <taxon>Eukaryota</taxon>
        <taxon>Viridiplantae</taxon>
        <taxon>Streptophyta</taxon>
        <taxon>Embryophyta</taxon>
        <taxon>Tracheophyta</taxon>
        <taxon>Spermatophyta</taxon>
        <taxon>Magnoliopsida</taxon>
        <taxon>eudicotyledons</taxon>
        <taxon>Gunneridae</taxon>
        <taxon>Pentapetalae</taxon>
        <taxon>asterids</taxon>
        <taxon>lamiids</taxon>
        <taxon>Lamiales</taxon>
        <taxon>Orobanchaceae</taxon>
        <taxon>Orobanchaceae incertae sedis</taxon>
        <taxon>Phtheirospermum</taxon>
    </lineage>
</organism>
<evidence type="ECO:0000256" key="5">
    <source>
        <dbReference type="ARBA" id="ARBA00022729"/>
    </source>
</evidence>
<evidence type="ECO:0000256" key="6">
    <source>
        <dbReference type="ARBA" id="ARBA00022741"/>
    </source>
</evidence>
<dbReference type="InterPro" id="IPR045272">
    <property type="entry name" value="ANXUR1/2-like"/>
</dbReference>
<evidence type="ECO:0000256" key="1">
    <source>
        <dbReference type="ARBA" id="ARBA00004479"/>
    </source>
</evidence>
<keyword evidence="8 12" id="KW-0067">ATP-binding</keyword>
<feature type="chain" id="PRO_5032506115" evidence="15">
    <location>
        <begin position="25"/>
        <end position="836"/>
    </location>
</feature>
<dbReference type="OrthoDB" id="640180at2759"/>
<dbReference type="GO" id="GO:0004714">
    <property type="term" value="F:transmembrane receptor protein tyrosine kinase activity"/>
    <property type="evidence" value="ECO:0007669"/>
    <property type="project" value="InterPro"/>
</dbReference>
<keyword evidence="5 15" id="KW-0732">Signal</keyword>
<evidence type="ECO:0000256" key="12">
    <source>
        <dbReference type="PROSITE-ProRule" id="PRU10141"/>
    </source>
</evidence>
<evidence type="ECO:0000256" key="9">
    <source>
        <dbReference type="ARBA" id="ARBA00022989"/>
    </source>
</evidence>
<keyword evidence="3" id="KW-0808">Transferase</keyword>
<keyword evidence="9 14" id="KW-1133">Transmembrane helix</keyword>
<dbReference type="EMBL" id="BMAC01000581">
    <property type="protein sequence ID" value="GFP99561.1"/>
    <property type="molecule type" value="Genomic_DNA"/>
</dbReference>
<dbReference type="GO" id="GO:0005886">
    <property type="term" value="C:plasma membrane"/>
    <property type="evidence" value="ECO:0007669"/>
    <property type="project" value="TreeGrafter"/>
</dbReference>
<dbReference type="GO" id="GO:0004674">
    <property type="term" value="F:protein serine/threonine kinase activity"/>
    <property type="evidence" value="ECO:0007669"/>
    <property type="project" value="UniProtKB-KW"/>
</dbReference>
<keyword evidence="6 12" id="KW-0547">Nucleotide-binding</keyword>
<dbReference type="InterPro" id="IPR001245">
    <property type="entry name" value="Ser-Thr/Tyr_kinase_cat_dom"/>
</dbReference>
<evidence type="ECO:0000256" key="11">
    <source>
        <dbReference type="ARBA" id="ARBA00023180"/>
    </source>
</evidence>
<dbReference type="Gene3D" id="1.10.510.10">
    <property type="entry name" value="Transferase(Phosphotransferase) domain 1"/>
    <property type="match status" value="1"/>
</dbReference>
<evidence type="ECO:0000313" key="18">
    <source>
        <dbReference type="Proteomes" id="UP000653305"/>
    </source>
</evidence>
<dbReference type="PROSITE" id="PS50011">
    <property type="entry name" value="PROTEIN_KINASE_DOM"/>
    <property type="match status" value="1"/>
</dbReference>
<comment type="caution">
    <text evidence="17">The sequence shown here is derived from an EMBL/GenBank/DDBJ whole genome shotgun (WGS) entry which is preliminary data.</text>
</comment>
<keyword evidence="2" id="KW-0723">Serine/threonine-protein kinase</keyword>
<feature type="binding site" evidence="12">
    <location>
        <position position="520"/>
    </location>
    <ligand>
        <name>ATP</name>
        <dbReference type="ChEBI" id="CHEBI:30616"/>
    </ligand>
</feature>
<keyword evidence="11" id="KW-0325">Glycoprotein</keyword>
<evidence type="ECO:0000256" key="8">
    <source>
        <dbReference type="ARBA" id="ARBA00022840"/>
    </source>
</evidence>
<dbReference type="Gene3D" id="2.60.120.430">
    <property type="entry name" value="Galactose-binding lectin"/>
    <property type="match status" value="2"/>
</dbReference>
<dbReference type="InterPro" id="IPR008271">
    <property type="entry name" value="Ser/Thr_kinase_AS"/>
</dbReference>
<dbReference type="AlphaFoldDB" id="A0A830CZN4"/>
<feature type="compositionally biased region" description="Polar residues" evidence="13">
    <location>
        <begin position="798"/>
        <end position="815"/>
    </location>
</feature>
<dbReference type="InterPro" id="IPR000719">
    <property type="entry name" value="Prot_kinase_dom"/>
</dbReference>
<keyword evidence="4 14" id="KW-0812">Transmembrane</keyword>
<feature type="signal peptide" evidence="15">
    <location>
        <begin position="1"/>
        <end position="24"/>
    </location>
</feature>
<keyword evidence="17" id="KW-0675">Receptor</keyword>
<evidence type="ECO:0000256" key="10">
    <source>
        <dbReference type="ARBA" id="ARBA00023136"/>
    </source>
</evidence>
<evidence type="ECO:0000256" key="13">
    <source>
        <dbReference type="SAM" id="MobiDB-lite"/>
    </source>
</evidence>
<dbReference type="SMART" id="SM00220">
    <property type="entry name" value="S_TKc"/>
    <property type="match status" value="1"/>
</dbReference>
<keyword evidence="10 14" id="KW-0472">Membrane</keyword>
<dbReference type="PROSITE" id="PS00107">
    <property type="entry name" value="PROTEIN_KINASE_ATP"/>
    <property type="match status" value="1"/>
</dbReference>
<evidence type="ECO:0000256" key="2">
    <source>
        <dbReference type="ARBA" id="ARBA00022527"/>
    </source>
</evidence>
<proteinExistence type="predicted"/>
<sequence length="836" mass="92060">MGCGVLRFSIWILLLLNLACCSRGFDPVDQYYINCGSSSDVSVGNITYVADKSASRLISTPQDILADSNSNSIIPSEYSQLFPTARIFNGPSKFTFSIRQAGRHWIRLHFYPFVYQNYDMSTARFSIFAQKNSLLSDFTPKNGSVKKEYSVNVTSGDLILTFSPSKNSFAYINALEVVSVPDNLIADDASLYYPPGPYSGLTTQSLETVARLNMGGPYVSLANDTLGRTWVPDASFLAQRDLATNVSKIGAVRYPPGGATSDTAPPTVYGTCTKMDSGADPTSNFNVTWAFRVDSGFQYLIRFHFCDVVSTAANQLVFNVYVDTFLVLPDFELTSKTLGQLATAYFMDFVTPSMSKDNLTVSIGPSRQSAYPDAFLNGLEIMKIGNSKGSLAGTSVLPTFSKSKTKLVMIVGFSVGVPLALIMIGILIFMHRRRKQQERLRYLKSWVPVSVNGGTMSHTMGSKYSTGTTISVGSNLSYRIPFVAVQEATNNFDESRVIGVGGFGKVYKGALYDGTKVAVKRGNPKSQQGLAEFRTEIEMLSQFRHRHLVSLIGYCDEKNEMILVYEYMENGTVKSHLYGSDIPSLGWKERLEICIGAARGLHYLHTGDAKAVIHRDVKSANILLDENLMAKVADFGLSKTGPELDQTHVSTAVKGSFGYLDPEYFRRQQLTEKSDVYSFGVVLFEVLCARPVIDPSLPREMVNLAEWAMKWQKKGQLDRIVDPSLVGKIKPDSLRKFGETAEKCLADFGVDRPSMGDVLWNLEYALQLQEAVVQSDPEENSTNAIGQLSDQVGDFNRADTTTTNSGMAQFETSSADDLSGVSMSRVFSQLVKSEGR</sequence>
<dbReference type="InterPro" id="IPR024788">
    <property type="entry name" value="Malectin-like_Carb-bd_dom"/>
</dbReference>
<dbReference type="CDD" id="cd12087">
    <property type="entry name" value="TM_EGFR-like"/>
    <property type="match status" value="1"/>
</dbReference>
<evidence type="ECO:0000313" key="17">
    <source>
        <dbReference type="EMBL" id="GFP99561.1"/>
    </source>
</evidence>
<dbReference type="Pfam" id="PF07714">
    <property type="entry name" value="PK_Tyr_Ser-Thr"/>
    <property type="match status" value="1"/>
</dbReference>
<dbReference type="FunFam" id="1.10.510.10:FF:000058">
    <property type="entry name" value="Receptor-like protein kinase FERONIA"/>
    <property type="match status" value="1"/>
</dbReference>
<feature type="region of interest" description="Disordered" evidence="13">
    <location>
        <begin position="795"/>
        <end position="815"/>
    </location>
</feature>
<feature type="domain" description="Protein kinase" evidence="16">
    <location>
        <begin position="492"/>
        <end position="765"/>
    </location>
</feature>
<evidence type="ECO:0000256" key="15">
    <source>
        <dbReference type="SAM" id="SignalP"/>
    </source>
</evidence>
<dbReference type="FunFam" id="3.30.200.20:FF:000039">
    <property type="entry name" value="receptor-like protein kinase FERONIA"/>
    <property type="match status" value="1"/>
</dbReference>
<feature type="transmembrane region" description="Helical" evidence="14">
    <location>
        <begin position="407"/>
        <end position="430"/>
    </location>
</feature>
<dbReference type="PANTHER" id="PTHR27003:SF426">
    <property type="entry name" value="RECEPTOR-LIKE PROTEIN KINASE HERK 1"/>
    <property type="match status" value="1"/>
</dbReference>
<dbReference type="PANTHER" id="PTHR27003">
    <property type="entry name" value="OS07G0166700 PROTEIN"/>
    <property type="match status" value="1"/>
</dbReference>
<keyword evidence="18" id="KW-1185">Reference proteome</keyword>
<reference evidence="17" key="1">
    <citation type="submission" date="2020-07" db="EMBL/GenBank/DDBJ databases">
        <title>Ethylene signaling mediates host invasion by parasitic plants.</title>
        <authorList>
            <person name="Yoshida S."/>
        </authorList>
    </citation>
    <scope>NUCLEOTIDE SEQUENCE</scope>
    <source>
        <strain evidence="17">Okayama</strain>
    </source>
</reference>
<evidence type="ECO:0000256" key="4">
    <source>
        <dbReference type="ARBA" id="ARBA00022692"/>
    </source>
</evidence>
<dbReference type="CDD" id="cd14066">
    <property type="entry name" value="STKc_IRAK"/>
    <property type="match status" value="1"/>
</dbReference>
<dbReference type="InterPro" id="IPR017441">
    <property type="entry name" value="Protein_kinase_ATP_BS"/>
</dbReference>
<dbReference type="Pfam" id="PF12819">
    <property type="entry name" value="Malectin_like"/>
    <property type="match status" value="1"/>
</dbReference>
<comment type="subcellular location">
    <subcellularLocation>
        <location evidence="1">Membrane</location>
        <topology evidence="1">Single-pass type I membrane protein</topology>
    </subcellularLocation>
</comment>
<accession>A0A830CZN4</accession>
<name>A0A830CZN4_9LAMI</name>
<evidence type="ECO:0000259" key="16">
    <source>
        <dbReference type="PROSITE" id="PS50011"/>
    </source>
</evidence>
<evidence type="ECO:0000256" key="14">
    <source>
        <dbReference type="SAM" id="Phobius"/>
    </source>
</evidence>
<dbReference type="GO" id="GO:0009506">
    <property type="term" value="C:plasmodesma"/>
    <property type="evidence" value="ECO:0007669"/>
    <property type="project" value="TreeGrafter"/>
</dbReference>